<keyword evidence="4" id="KW-1185">Reference proteome</keyword>
<feature type="compositionally biased region" description="Basic and acidic residues" evidence="1">
    <location>
        <begin position="64"/>
        <end position="73"/>
    </location>
</feature>
<sequence>MDEKRWKHGRRSMMRLRQVNRIMLLVTLLIGPIGCGTYLSDDSRGDRISSAEDDNLPTELSFQQEKRNGLPDPVKDELEKMENKNPKTPSHAEVQWDGKTYLILTTGQKSTGGYTIRIGKVVRLGNTVQVNAEEIPPPEDALNIQALTTPTTVISMNPPGENVEFRLSVSKREKKSEEKDQSVTRQTLSGSADQLKIRPEQDSSLPDRVREKAEQLRTREGGGKAVIPQGERTYFIIALGERKTGGYQVEVEDVVRQGSEIHIFAREVSPDPGMMVTQVITYPVHIVSIPRPEDDPDYHFHLGKNTSPSFPGKDS</sequence>
<dbReference type="Pfam" id="PF14343">
    <property type="entry name" value="PrcB_C"/>
    <property type="match status" value="2"/>
</dbReference>
<feature type="compositionally biased region" description="Basic and acidic residues" evidence="1">
    <location>
        <begin position="171"/>
        <end position="182"/>
    </location>
</feature>
<dbReference type="AlphaFoldDB" id="A0A235BAL6"/>
<protein>
    <recommendedName>
        <fullName evidence="2">PrcB C-terminal domain-containing protein</fullName>
    </recommendedName>
</protein>
<proteinExistence type="predicted"/>
<reference evidence="3 4" key="1">
    <citation type="submission" date="2017-07" db="EMBL/GenBank/DDBJ databases">
        <title>The genome sequence of Paludifilum halophilum highlights mechanisms for microbial adaptation to high salt environemnts.</title>
        <authorList>
            <person name="Belbahri L."/>
        </authorList>
    </citation>
    <scope>NUCLEOTIDE SEQUENCE [LARGE SCALE GENOMIC DNA]</scope>
    <source>
        <strain evidence="3 4">DSM 102817</strain>
    </source>
</reference>
<feature type="domain" description="PrcB C-terminal" evidence="2">
    <location>
        <begin position="100"/>
        <end position="156"/>
    </location>
</feature>
<feature type="region of interest" description="Disordered" evidence="1">
    <location>
        <begin position="171"/>
        <end position="192"/>
    </location>
</feature>
<feature type="compositionally biased region" description="Polar residues" evidence="1">
    <location>
        <begin position="183"/>
        <end position="192"/>
    </location>
</feature>
<evidence type="ECO:0000259" key="2">
    <source>
        <dbReference type="Pfam" id="PF14343"/>
    </source>
</evidence>
<feature type="region of interest" description="Disordered" evidence="1">
    <location>
        <begin position="46"/>
        <end position="73"/>
    </location>
</feature>
<evidence type="ECO:0000313" key="4">
    <source>
        <dbReference type="Proteomes" id="UP000215459"/>
    </source>
</evidence>
<dbReference type="EMBL" id="NOWF01000002">
    <property type="protein sequence ID" value="OYD08917.1"/>
    <property type="molecule type" value="Genomic_DNA"/>
</dbReference>
<organism evidence="3 4">
    <name type="scientific">Paludifilum halophilum</name>
    <dbReference type="NCBI Taxonomy" id="1642702"/>
    <lineage>
        <taxon>Bacteria</taxon>
        <taxon>Bacillati</taxon>
        <taxon>Bacillota</taxon>
        <taxon>Bacilli</taxon>
        <taxon>Bacillales</taxon>
        <taxon>Thermoactinomycetaceae</taxon>
        <taxon>Paludifilum</taxon>
    </lineage>
</organism>
<evidence type="ECO:0000313" key="3">
    <source>
        <dbReference type="EMBL" id="OYD08917.1"/>
    </source>
</evidence>
<name>A0A235BAL6_9BACL</name>
<evidence type="ECO:0000256" key="1">
    <source>
        <dbReference type="SAM" id="MobiDB-lite"/>
    </source>
</evidence>
<accession>A0A235BAL6</accession>
<gene>
    <name evidence="3" type="ORF">CHM34_03815</name>
</gene>
<dbReference type="OrthoDB" id="2476445at2"/>
<comment type="caution">
    <text evidence="3">The sequence shown here is derived from an EMBL/GenBank/DDBJ whole genome shotgun (WGS) entry which is preliminary data.</text>
</comment>
<dbReference type="InterPro" id="IPR025748">
    <property type="entry name" value="PrcB_C_dom"/>
</dbReference>
<dbReference type="Proteomes" id="UP000215459">
    <property type="component" value="Unassembled WGS sequence"/>
</dbReference>
<feature type="domain" description="PrcB C-terminal" evidence="2">
    <location>
        <begin position="233"/>
        <end position="290"/>
    </location>
</feature>